<dbReference type="OrthoDB" id="7061375at2"/>
<reference evidence="2 3" key="1">
    <citation type="submission" date="2016-11" db="EMBL/GenBank/DDBJ databases">
        <title>Trade-off between light-utilization and light-protection in marine flavobacteria.</title>
        <authorList>
            <person name="Kumagai Y."/>
        </authorList>
    </citation>
    <scope>NUCLEOTIDE SEQUENCE [LARGE SCALE GENOMIC DNA]</scope>
    <source>
        <strain evidence="2 3">NBRC 107125</strain>
    </source>
</reference>
<name>A0A1X9NBS3_9GAMM</name>
<evidence type="ECO:0000259" key="1">
    <source>
        <dbReference type="Pfam" id="PF01243"/>
    </source>
</evidence>
<accession>A0A1X9NBS3</accession>
<dbReference type="Proteomes" id="UP000193450">
    <property type="component" value="Chromosome"/>
</dbReference>
<feature type="domain" description="Pyridoxamine 5'-phosphate oxidase N-terminal" evidence="1">
    <location>
        <begin position="1"/>
        <end position="119"/>
    </location>
</feature>
<organism evidence="2 3">
    <name type="scientific">Oceanicoccus sagamiensis</name>
    <dbReference type="NCBI Taxonomy" id="716816"/>
    <lineage>
        <taxon>Bacteria</taxon>
        <taxon>Pseudomonadati</taxon>
        <taxon>Pseudomonadota</taxon>
        <taxon>Gammaproteobacteria</taxon>
        <taxon>Cellvibrionales</taxon>
        <taxon>Spongiibacteraceae</taxon>
        <taxon>Oceanicoccus</taxon>
    </lineage>
</organism>
<keyword evidence="3" id="KW-1185">Reference proteome</keyword>
<dbReference type="InterPro" id="IPR011576">
    <property type="entry name" value="Pyridox_Oxase_N"/>
</dbReference>
<dbReference type="RefSeq" id="WP_085759657.1">
    <property type="nucleotide sequence ID" value="NZ_CP019343.1"/>
</dbReference>
<protein>
    <submittedName>
        <fullName evidence="2">Cytosolic protein</fullName>
    </submittedName>
</protein>
<dbReference type="SUPFAM" id="SSF50475">
    <property type="entry name" value="FMN-binding split barrel"/>
    <property type="match status" value="1"/>
</dbReference>
<gene>
    <name evidence="2" type="ORF">BST96_16000</name>
</gene>
<dbReference type="Pfam" id="PF01243">
    <property type="entry name" value="PNPOx_N"/>
    <property type="match status" value="1"/>
</dbReference>
<evidence type="ECO:0000313" key="3">
    <source>
        <dbReference type="Proteomes" id="UP000193450"/>
    </source>
</evidence>
<dbReference type="Gene3D" id="2.30.110.10">
    <property type="entry name" value="Electron Transport, Fmn-binding Protein, Chain A"/>
    <property type="match status" value="1"/>
</dbReference>
<dbReference type="EMBL" id="CP019343">
    <property type="protein sequence ID" value="ARN75480.1"/>
    <property type="molecule type" value="Genomic_DNA"/>
</dbReference>
<evidence type="ECO:0000313" key="2">
    <source>
        <dbReference type="EMBL" id="ARN75480.1"/>
    </source>
</evidence>
<dbReference type="InterPro" id="IPR012349">
    <property type="entry name" value="Split_barrel_FMN-bd"/>
</dbReference>
<dbReference type="KEGG" id="osg:BST96_16000"/>
<proteinExistence type="predicted"/>
<dbReference type="STRING" id="716816.BST96_16000"/>
<sequence>MKEKVASLLREQVQCVLATQGEQEIALHLMAYAFSPDLAQVYLASLEPTQKVKNMRGNPAVTLHWDNRTGNNADHSKGFAVSAFGRSNELKADAAQSATALLRNRNATLSALLDNAQAVVFAIDIHRYQWVEGYTESMVYKPHNP</sequence>
<dbReference type="AlphaFoldDB" id="A0A1X9NBS3"/>